<keyword evidence="3 7" id="KW-1134">Transmembrane beta strand</keyword>
<dbReference type="SUPFAM" id="SSF56935">
    <property type="entry name" value="Porins"/>
    <property type="match status" value="1"/>
</dbReference>
<feature type="domain" description="Secretin/TonB short N-terminal" evidence="9">
    <location>
        <begin position="46"/>
        <end position="97"/>
    </location>
</feature>
<dbReference type="InterPro" id="IPR012910">
    <property type="entry name" value="Plug_dom"/>
</dbReference>
<dbReference type="InterPro" id="IPR023997">
    <property type="entry name" value="TonB-dep_OMP_SusC/RagA_CS"/>
</dbReference>
<evidence type="ECO:0000256" key="7">
    <source>
        <dbReference type="PROSITE-ProRule" id="PRU01360"/>
    </source>
</evidence>
<dbReference type="NCBIfam" id="TIGR04056">
    <property type="entry name" value="OMP_RagA_SusC"/>
    <property type="match status" value="1"/>
</dbReference>
<evidence type="ECO:0000256" key="2">
    <source>
        <dbReference type="ARBA" id="ARBA00022448"/>
    </source>
</evidence>
<accession>A0A4Q7N2S9</accession>
<dbReference type="PROSITE" id="PS52016">
    <property type="entry name" value="TONB_DEPENDENT_REC_3"/>
    <property type="match status" value="1"/>
</dbReference>
<dbReference type="InterPro" id="IPR039426">
    <property type="entry name" value="TonB-dep_rcpt-like"/>
</dbReference>
<sequence length="1253" mass="140238">MKLTVFYLTVALMNVSAAALSQNVDLSVKNVPLKQVFTMLQEKTGFSFLYGAQTLKEAQPVTIDVKDKSLTEVLDEILKAQRLTYVIRSKTIIVSPLPITLFFEGQIEIPGAGGLTDAIPIRLRIVDQDYNPLSGASISVKGARNSGVTDAQGMLTINAEIGQTLTISFVGFNSIGIKITSPVTALVVSSQNKAVAPGTGVGVARNGLLSGQTITASNELFFITLTKKAEQLDEAVVYNGYQKIKQKYLTGSVSSLRMDSIFQPGLNTVDKMLEGRVPGLMFMQNSGQAGAAPKLRIRGTSTYLGSREPLWVVDGIVRTNPIPIPAERINDPDFVNLLGNAISGLNPYDIEQIDVLKDATAAALYGVRAANGVIVITTKRGKPGPPTVNYNVTGTFTRRPRYTDRAIYMMDSRERIDVSREMIEKKMKLRGGALEAYEKDIIDYYEGAIDYETFKQKVDRAESINTDWLGNTMRDVFATNHTLSVSGGTTSASYRASVGYRTEPGVIKKESNDLYTGTFNMQLNYRKFKAEFNIQLNKEKRRYTPSDVGILNYAYNTSRAIPLRNEDGSLYFYSTVNSNTIINSFKDLKSMNIENEMNHTGETVESNEYNASVDLSYEIAKGIQFNSKLAYTGGNSNHDIWFAENTEWVTEQRRISYFQDIFQPGQDEIPFGGELRHQSVRRQNYLINGRLSFNRYLDQQHKHQLTLEVAADLTSNRNSQFSQTSRGYYPDRGYSFAMIDPAIYTSYAGWAANFGRPRIIEGLQNAVRPFITSTYIFNERYVLTATTSQEFSNSFGSRSNEKFLPTWALSGRWNIHEDLLRNMQWVDQAALLVSFGTRGNMLPGQTPYTIFEKGPIDPFYTAPGSSITAFPNPDLAWEKTQDYNGTLQFSILKGRVNGSIGYFYIKTTNAFLDKKVSAINGAPRNTYVVNGGTLENQGVEMSLNFKIIDNLGAGKKRFMWRFDPQLGQVFNKLINNSLNNRNVLVDAATLTFQDYLNGKVPVNGKSVNTFFSYRFKSLDPNQGFPIFYGAEPENKNELSAKYNKMTKEEVFSLVMVESGRREPVLQGGINNSFVLGNWTLNVTFTYSVGNKIRLMQIASGNYGTFRPSSQQNMRKEFVNRWRYPGDEKFTNIPGILGAPGVVDFDRFGWWGNPATLVTRQFATDYYQMYDFSDLRVVKGDYVKLQYVSLSYRLPEQFCRQLSIKGATAQITGSNLFTIANKALRGQDPSQSGSAPNINLSIRPVYAFNLNLSF</sequence>
<evidence type="ECO:0000256" key="8">
    <source>
        <dbReference type="SAM" id="SignalP"/>
    </source>
</evidence>
<dbReference type="Pfam" id="PF07660">
    <property type="entry name" value="STN"/>
    <property type="match status" value="1"/>
</dbReference>
<comment type="subcellular location">
    <subcellularLocation>
        <location evidence="1 7">Cell outer membrane</location>
        <topology evidence="1 7">Multi-pass membrane protein</topology>
    </subcellularLocation>
</comment>
<evidence type="ECO:0000256" key="4">
    <source>
        <dbReference type="ARBA" id="ARBA00022692"/>
    </source>
</evidence>
<dbReference type="SUPFAM" id="SSF49464">
    <property type="entry name" value="Carboxypeptidase regulatory domain-like"/>
    <property type="match status" value="1"/>
</dbReference>
<keyword evidence="8" id="KW-0732">Signal</keyword>
<name>A0A4Q7N2S9_9BACT</name>
<dbReference type="AlphaFoldDB" id="A0A4Q7N2S9"/>
<comment type="caution">
    <text evidence="10">The sequence shown here is derived from an EMBL/GenBank/DDBJ whole genome shotgun (WGS) entry which is preliminary data.</text>
</comment>
<keyword evidence="6 7" id="KW-0998">Cell outer membrane</keyword>
<dbReference type="NCBIfam" id="TIGR04057">
    <property type="entry name" value="SusC_RagA_signa"/>
    <property type="match status" value="1"/>
</dbReference>
<dbReference type="Proteomes" id="UP000293874">
    <property type="component" value="Unassembled WGS sequence"/>
</dbReference>
<dbReference type="Gene3D" id="2.170.130.10">
    <property type="entry name" value="TonB-dependent receptor, plug domain"/>
    <property type="match status" value="1"/>
</dbReference>
<keyword evidence="5 7" id="KW-0472">Membrane</keyword>
<dbReference type="Gene3D" id="2.40.170.20">
    <property type="entry name" value="TonB-dependent receptor, beta-barrel domain"/>
    <property type="match status" value="1"/>
</dbReference>
<dbReference type="RefSeq" id="WP_158644019.1">
    <property type="nucleotide sequence ID" value="NZ_CP042431.1"/>
</dbReference>
<evidence type="ECO:0000256" key="3">
    <source>
        <dbReference type="ARBA" id="ARBA00022452"/>
    </source>
</evidence>
<dbReference type="GO" id="GO:0009279">
    <property type="term" value="C:cell outer membrane"/>
    <property type="evidence" value="ECO:0007669"/>
    <property type="project" value="UniProtKB-SubCell"/>
</dbReference>
<protein>
    <submittedName>
        <fullName evidence="10">TonB-linked SusC/RagA family outer membrane protein</fullName>
    </submittedName>
</protein>
<dbReference type="InterPro" id="IPR023996">
    <property type="entry name" value="TonB-dep_OMP_SusC/RagA"/>
</dbReference>
<feature type="chain" id="PRO_5020530004" evidence="8">
    <location>
        <begin position="22"/>
        <end position="1253"/>
    </location>
</feature>
<evidence type="ECO:0000313" key="10">
    <source>
        <dbReference type="EMBL" id="RZS75254.1"/>
    </source>
</evidence>
<evidence type="ECO:0000256" key="5">
    <source>
        <dbReference type="ARBA" id="ARBA00023136"/>
    </source>
</evidence>
<dbReference type="Gene3D" id="3.55.50.30">
    <property type="match status" value="1"/>
</dbReference>
<comment type="similarity">
    <text evidence="7">Belongs to the TonB-dependent receptor family.</text>
</comment>
<dbReference type="OrthoDB" id="9768177at2"/>
<evidence type="ECO:0000256" key="1">
    <source>
        <dbReference type="ARBA" id="ARBA00004571"/>
    </source>
</evidence>
<keyword evidence="4 7" id="KW-0812">Transmembrane</keyword>
<reference evidence="10 11" key="1">
    <citation type="submission" date="2019-02" db="EMBL/GenBank/DDBJ databases">
        <title>Genomic Encyclopedia of Type Strains, Phase IV (KMG-IV): sequencing the most valuable type-strain genomes for metagenomic binning, comparative biology and taxonomic classification.</title>
        <authorList>
            <person name="Goeker M."/>
        </authorList>
    </citation>
    <scope>NUCLEOTIDE SEQUENCE [LARGE SCALE GENOMIC DNA]</scope>
    <source>
        <strain evidence="10 11">DSM 18116</strain>
    </source>
</reference>
<organism evidence="10 11">
    <name type="scientific">Pseudobacter ginsenosidimutans</name>
    <dbReference type="NCBI Taxonomy" id="661488"/>
    <lineage>
        <taxon>Bacteria</taxon>
        <taxon>Pseudomonadati</taxon>
        <taxon>Bacteroidota</taxon>
        <taxon>Chitinophagia</taxon>
        <taxon>Chitinophagales</taxon>
        <taxon>Chitinophagaceae</taxon>
        <taxon>Pseudobacter</taxon>
    </lineage>
</organism>
<dbReference type="Pfam" id="PF07715">
    <property type="entry name" value="Plug"/>
    <property type="match status" value="1"/>
</dbReference>
<gene>
    <name evidence="10" type="ORF">EV199_1117</name>
</gene>
<evidence type="ECO:0000313" key="11">
    <source>
        <dbReference type="Proteomes" id="UP000293874"/>
    </source>
</evidence>
<feature type="signal peptide" evidence="8">
    <location>
        <begin position="1"/>
        <end position="21"/>
    </location>
</feature>
<keyword evidence="11" id="KW-1185">Reference proteome</keyword>
<dbReference type="InterPro" id="IPR036942">
    <property type="entry name" value="Beta-barrel_TonB_sf"/>
</dbReference>
<evidence type="ECO:0000256" key="6">
    <source>
        <dbReference type="ARBA" id="ARBA00023237"/>
    </source>
</evidence>
<dbReference type="InterPro" id="IPR037066">
    <property type="entry name" value="Plug_dom_sf"/>
</dbReference>
<dbReference type="EMBL" id="SGXA01000001">
    <property type="protein sequence ID" value="RZS75254.1"/>
    <property type="molecule type" value="Genomic_DNA"/>
</dbReference>
<dbReference type="Pfam" id="PF13715">
    <property type="entry name" value="CarbopepD_reg_2"/>
    <property type="match status" value="1"/>
</dbReference>
<proteinExistence type="inferred from homology"/>
<keyword evidence="2 7" id="KW-0813">Transport</keyword>
<dbReference type="InterPro" id="IPR008969">
    <property type="entry name" value="CarboxyPept-like_regulatory"/>
</dbReference>
<dbReference type="SMART" id="SM00965">
    <property type="entry name" value="STN"/>
    <property type="match status" value="1"/>
</dbReference>
<dbReference type="InterPro" id="IPR011662">
    <property type="entry name" value="Secretin/TonB_short_N"/>
</dbReference>
<evidence type="ECO:0000259" key="9">
    <source>
        <dbReference type="SMART" id="SM00965"/>
    </source>
</evidence>